<dbReference type="STRING" id="824.CGRAC_0198"/>
<dbReference type="Proteomes" id="UP000005709">
    <property type="component" value="Unassembled WGS sequence"/>
</dbReference>
<protein>
    <submittedName>
        <fullName evidence="2">Uncharacterized protein</fullName>
    </submittedName>
</protein>
<keyword evidence="1" id="KW-0812">Transmembrane</keyword>
<feature type="transmembrane region" description="Helical" evidence="1">
    <location>
        <begin position="6"/>
        <end position="24"/>
    </location>
</feature>
<organism evidence="2 3">
    <name type="scientific">Campylobacter gracilis RM3268</name>
    <dbReference type="NCBI Taxonomy" id="553220"/>
    <lineage>
        <taxon>Bacteria</taxon>
        <taxon>Pseudomonadati</taxon>
        <taxon>Campylobacterota</taxon>
        <taxon>Epsilonproteobacteria</taxon>
        <taxon>Campylobacterales</taxon>
        <taxon>Campylobacteraceae</taxon>
        <taxon>Campylobacter</taxon>
    </lineage>
</organism>
<dbReference type="eggNOG" id="ENOG50319T0">
    <property type="taxonomic scope" value="Bacteria"/>
</dbReference>
<dbReference type="EMBL" id="ACYG01000001">
    <property type="protein sequence ID" value="EEV19049.1"/>
    <property type="molecule type" value="Genomic_DNA"/>
</dbReference>
<sequence length="107" mass="12296">MGFYFWVILVGFIGGILDYIDSGSKKKATSVIVGIATSMFLGWIGFEMANFFIKDTRASLAICGFLAWRGTEWIKETIDKAINSKLNRHDEYFDKFEERGDYEDQDK</sequence>
<dbReference type="AlphaFoldDB" id="C8PDP9"/>
<reference evidence="2 3" key="1">
    <citation type="submission" date="2009-07" db="EMBL/GenBank/DDBJ databases">
        <authorList>
            <person name="Madupu R."/>
            <person name="Sebastian Y."/>
            <person name="Durkin A.S."/>
            <person name="Torralba M."/>
            <person name="Methe B."/>
            <person name="Sutton G.G."/>
            <person name="Strausberg R.L."/>
            <person name="Nelson K.E."/>
        </authorList>
    </citation>
    <scope>NUCLEOTIDE SEQUENCE [LARGE SCALE GENOMIC DNA]</scope>
    <source>
        <strain evidence="2 3">RM3268</strain>
    </source>
</reference>
<accession>C8PDP9</accession>
<dbReference type="InterPro" id="IPR032126">
    <property type="entry name" value="LydA_holin"/>
</dbReference>
<evidence type="ECO:0000313" key="3">
    <source>
        <dbReference type="Proteomes" id="UP000005709"/>
    </source>
</evidence>
<name>C8PDP9_9BACT</name>
<comment type="caution">
    <text evidence="2">The sequence shown here is derived from an EMBL/GenBank/DDBJ whole genome shotgun (WGS) entry which is preliminary data.</text>
</comment>
<keyword evidence="1" id="KW-1133">Transmembrane helix</keyword>
<keyword evidence="3" id="KW-1185">Reference proteome</keyword>
<keyword evidence="1" id="KW-0472">Membrane</keyword>
<gene>
    <name evidence="2" type="ORF">CAMGR0001_2763</name>
</gene>
<proteinExistence type="predicted"/>
<evidence type="ECO:0000256" key="1">
    <source>
        <dbReference type="SAM" id="Phobius"/>
    </source>
</evidence>
<feature type="transmembrane region" description="Helical" evidence="1">
    <location>
        <begin position="31"/>
        <end position="53"/>
    </location>
</feature>
<dbReference type="Pfam" id="PF16083">
    <property type="entry name" value="Phage_holin_3_3"/>
    <property type="match status" value="1"/>
</dbReference>
<evidence type="ECO:0000313" key="2">
    <source>
        <dbReference type="EMBL" id="EEV19049.1"/>
    </source>
</evidence>